<reference evidence="8" key="1">
    <citation type="journal article" date="2014" name="Front. Microbiol.">
        <title>High frequency of phylogenetically diverse reductive dehalogenase-homologous genes in deep subseafloor sedimentary metagenomes.</title>
        <authorList>
            <person name="Kawai M."/>
            <person name="Futagami T."/>
            <person name="Toyoda A."/>
            <person name="Takaki Y."/>
            <person name="Nishi S."/>
            <person name="Hori S."/>
            <person name="Arai W."/>
            <person name="Tsubouchi T."/>
            <person name="Morono Y."/>
            <person name="Uchiyama I."/>
            <person name="Ito T."/>
            <person name="Fujiyama A."/>
            <person name="Inagaki F."/>
            <person name="Takami H."/>
        </authorList>
    </citation>
    <scope>NUCLEOTIDE SEQUENCE</scope>
    <source>
        <strain evidence="8">Expedition CK06-06</strain>
    </source>
</reference>
<feature type="coiled-coil region" evidence="6">
    <location>
        <begin position="155"/>
        <end position="275"/>
    </location>
</feature>
<evidence type="ECO:0000256" key="4">
    <source>
        <dbReference type="ARBA" id="ARBA00022840"/>
    </source>
</evidence>
<feature type="non-terminal residue" evidence="8">
    <location>
        <position position="307"/>
    </location>
</feature>
<comment type="caution">
    <text evidence="8">The sequence shown here is derived from an EMBL/GenBank/DDBJ whole genome shotgun (WGS) entry which is preliminary data.</text>
</comment>
<feature type="non-terminal residue" evidence="8">
    <location>
        <position position="1"/>
    </location>
</feature>
<dbReference type="GO" id="GO:0046872">
    <property type="term" value="F:metal ion binding"/>
    <property type="evidence" value="ECO:0007669"/>
    <property type="project" value="UniProtKB-KW"/>
</dbReference>
<feature type="domain" description="Zinc-hook" evidence="7">
    <location>
        <begin position="1"/>
        <end position="47"/>
    </location>
</feature>
<dbReference type="PANTHER" id="PTHR32114:SF2">
    <property type="entry name" value="ABC TRANSPORTER ABCH.3"/>
    <property type="match status" value="1"/>
</dbReference>
<organism evidence="8">
    <name type="scientific">marine sediment metagenome</name>
    <dbReference type="NCBI Taxonomy" id="412755"/>
    <lineage>
        <taxon>unclassified sequences</taxon>
        <taxon>metagenomes</taxon>
        <taxon>ecological metagenomes</taxon>
    </lineage>
</organism>
<evidence type="ECO:0000256" key="3">
    <source>
        <dbReference type="ARBA" id="ARBA00022833"/>
    </source>
</evidence>
<accession>X1LJY8</accession>
<protein>
    <recommendedName>
        <fullName evidence="7">Zinc-hook domain-containing protein</fullName>
    </recommendedName>
</protein>
<dbReference type="GO" id="GO:0005524">
    <property type="term" value="F:ATP binding"/>
    <property type="evidence" value="ECO:0007669"/>
    <property type="project" value="UniProtKB-KW"/>
</dbReference>
<dbReference type="AlphaFoldDB" id="X1LJY8"/>
<keyword evidence="1" id="KW-0479">Metal-binding</keyword>
<gene>
    <name evidence="8" type="ORF">S06H3_18863</name>
</gene>
<feature type="coiled-coil region" evidence="6">
    <location>
        <begin position="49"/>
        <end position="121"/>
    </location>
</feature>
<evidence type="ECO:0000256" key="6">
    <source>
        <dbReference type="SAM" id="Coils"/>
    </source>
</evidence>
<keyword evidence="4" id="KW-0067">ATP-binding</keyword>
<keyword evidence="3" id="KW-0862">Zinc</keyword>
<evidence type="ECO:0000259" key="7">
    <source>
        <dbReference type="Pfam" id="PF04423"/>
    </source>
</evidence>
<evidence type="ECO:0000256" key="5">
    <source>
        <dbReference type="ARBA" id="ARBA00023054"/>
    </source>
</evidence>
<evidence type="ECO:0000313" key="8">
    <source>
        <dbReference type="EMBL" id="GAI02695.1"/>
    </source>
</evidence>
<dbReference type="EMBL" id="BARV01009591">
    <property type="protein sequence ID" value="GAI02695.1"/>
    <property type="molecule type" value="Genomic_DNA"/>
</dbReference>
<evidence type="ECO:0000256" key="1">
    <source>
        <dbReference type="ARBA" id="ARBA00022723"/>
    </source>
</evidence>
<dbReference type="InterPro" id="IPR013134">
    <property type="entry name" value="Zn_hook_RAD50"/>
</dbReference>
<keyword evidence="5 6" id="KW-0175">Coiled coil</keyword>
<dbReference type="Gene3D" id="1.10.287.510">
    <property type="entry name" value="Helix hairpin bin"/>
    <property type="match status" value="1"/>
</dbReference>
<dbReference type="Pfam" id="PF04423">
    <property type="entry name" value="Rad50_zn_hook"/>
    <property type="match status" value="1"/>
</dbReference>
<name>X1LJY8_9ZZZZ</name>
<evidence type="ECO:0000256" key="2">
    <source>
        <dbReference type="ARBA" id="ARBA00022741"/>
    </source>
</evidence>
<keyword evidence="2" id="KW-0547">Nucleotide-binding</keyword>
<dbReference type="PANTHER" id="PTHR32114">
    <property type="entry name" value="ABC TRANSPORTER ABCH.3"/>
    <property type="match status" value="1"/>
</dbReference>
<sequence>EQEIKEIEEKLNLLLTQSGAQCPLCETDLGAEGIERIKSKYDADRQSKSDSLKAKLAKLARQKMELKSVENEVSQLETRINQDKASAQSRASILTRAIAEAEADSNQLNEETKRLVEIEERLARKDFAPIEQGALDELEAELAKLNYEPGQHEEIRQHLRSLEKYESQKRKLEEAERLIAQRKEEALKAEEAAQELLNGLETDNQKRQGLALEIDSLPQAINELTQAETEYRTLLTQQQQAQETIWSAKGKLNYCSELEIKRKEKERLLGKVSKEGKIYKELAEAFGKKGIQALLIEMALPEIEAEA</sequence>
<proteinExistence type="predicted"/>